<dbReference type="OrthoDB" id="5404335at2759"/>
<keyword evidence="1" id="KW-0812">Transmembrane</keyword>
<protein>
    <submittedName>
        <fullName evidence="2">Uncharacterized protein</fullName>
    </submittedName>
</protein>
<keyword evidence="3" id="KW-1185">Reference proteome</keyword>
<proteinExistence type="predicted"/>
<dbReference type="Proteomes" id="UP000799291">
    <property type="component" value="Unassembled WGS sequence"/>
</dbReference>
<keyword evidence="1" id="KW-0472">Membrane</keyword>
<reference evidence="2" key="1">
    <citation type="journal article" date="2020" name="Stud. Mycol.">
        <title>101 Dothideomycetes genomes: a test case for predicting lifestyles and emergence of pathogens.</title>
        <authorList>
            <person name="Haridas S."/>
            <person name="Albert R."/>
            <person name="Binder M."/>
            <person name="Bloem J."/>
            <person name="Labutti K."/>
            <person name="Salamov A."/>
            <person name="Andreopoulos B."/>
            <person name="Baker S."/>
            <person name="Barry K."/>
            <person name="Bills G."/>
            <person name="Bluhm B."/>
            <person name="Cannon C."/>
            <person name="Castanera R."/>
            <person name="Culley D."/>
            <person name="Daum C."/>
            <person name="Ezra D."/>
            <person name="Gonzalez J."/>
            <person name="Henrissat B."/>
            <person name="Kuo A."/>
            <person name="Liang C."/>
            <person name="Lipzen A."/>
            <person name="Lutzoni F."/>
            <person name="Magnuson J."/>
            <person name="Mondo S."/>
            <person name="Nolan M."/>
            <person name="Ohm R."/>
            <person name="Pangilinan J."/>
            <person name="Park H.-J."/>
            <person name="Ramirez L."/>
            <person name="Alfaro M."/>
            <person name="Sun H."/>
            <person name="Tritt A."/>
            <person name="Yoshinaga Y."/>
            <person name="Zwiers L.-H."/>
            <person name="Turgeon B."/>
            <person name="Goodwin S."/>
            <person name="Spatafora J."/>
            <person name="Crous P."/>
            <person name="Grigoriev I."/>
        </authorList>
    </citation>
    <scope>NUCLEOTIDE SEQUENCE</scope>
    <source>
        <strain evidence="2">CBS 122367</strain>
    </source>
</reference>
<feature type="transmembrane region" description="Helical" evidence="1">
    <location>
        <begin position="59"/>
        <end position="81"/>
    </location>
</feature>
<evidence type="ECO:0000313" key="3">
    <source>
        <dbReference type="Proteomes" id="UP000799291"/>
    </source>
</evidence>
<gene>
    <name evidence="2" type="ORF">K458DRAFT_208648</name>
</gene>
<keyword evidence="1" id="KW-1133">Transmembrane helix</keyword>
<dbReference type="EMBL" id="MU005577">
    <property type="protein sequence ID" value="KAF2686122.1"/>
    <property type="molecule type" value="Genomic_DNA"/>
</dbReference>
<sequence>MLQDYYTKEKKKRAFEKEYGKVELVLSDLLNRDFKKFREHIESARGVWQKTVDRKVPTLFAAATFMGVSVICAGFPSRILVQPLLPWCRLEIEENLDRILKDGDHFRESHALELALTQENISFLPGDSHYVMGDDLETTKSGFISWGSTSMARYLTALPEQLRDEITYGRDPCKPGLASKSGEDVRVVLTQHSVKLLKKYSPLSWKADMEKEYVYSTGHHYPAQKILWLQVVLIDIAVRLLIRGNCYAMAHDDRVKPDGARLNFTPDARWESTLSTAIQRSETEPEWNRPEAAVVSAIAESYSEGKAPIGASVDEAIERLEFASQQPVGSPDWRLNKFLARYSGLDLSDSTFQRLADMLKLRMAFFLAYLAIGPDSSDVYDYRGSQVEMPMI</sequence>
<evidence type="ECO:0000313" key="2">
    <source>
        <dbReference type="EMBL" id="KAF2686122.1"/>
    </source>
</evidence>
<name>A0A6G1J6I0_9PLEO</name>
<dbReference type="AlphaFoldDB" id="A0A6G1J6I0"/>
<evidence type="ECO:0000256" key="1">
    <source>
        <dbReference type="SAM" id="Phobius"/>
    </source>
</evidence>
<organism evidence="2 3">
    <name type="scientific">Lentithecium fluviatile CBS 122367</name>
    <dbReference type="NCBI Taxonomy" id="1168545"/>
    <lineage>
        <taxon>Eukaryota</taxon>
        <taxon>Fungi</taxon>
        <taxon>Dikarya</taxon>
        <taxon>Ascomycota</taxon>
        <taxon>Pezizomycotina</taxon>
        <taxon>Dothideomycetes</taxon>
        <taxon>Pleosporomycetidae</taxon>
        <taxon>Pleosporales</taxon>
        <taxon>Massarineae</taxon>
        <taxon>Lentitheciaceae</taxon>
        <taxon>Lentithecium</taxon>
    </lineage>
</organism>
<accession>A0A6G1J6I0</accession>